<proteinExistence type="predicted"/>
<dbReference type="Proteomes" id="UP001482620">
    <property type="component" value="Unassembled WGS sequence"/>
</dbReference>
<evidence type="ECO:0000313" key="1">
    <source>
        <dbReference type="EMBL" id="MEQ2248997.1"/>
    </source>
</evidence>
<sequence>MSEPPQLAPLDVEEQGPTVSSTRIAELLTLSLRGCLATRGRHQRDRDKTSRQKRRQDFSLVRHLLQLLQGEPKVFPCQPRDIVLPACPRLSPGPPPSGTCLEQLLKEASIGGIQYRCPSHLKWLLSMWRGSSSTPSSSWVAELLTLSLRGCLATNGK</sequence>
<dbReference type="EMBL" id="JAHRIQ010084088">
    <property type="protein sequence ID" value="MEQ2248997.1"/>
    <property type="molecule type" value="Genomic_DNA"/>
</dbReference>
<gene>
    <name evidence="1" type="ORF">ILYODFUR_024886</name>
</gene>
<comment type="caution">
    <text evidence="1">The sequence shown here is derived from an EMBL/GenBank/DDBJ whole genome shotgun (WGS) entry which is preliminary data.</text>
</comment>
<accession>A0ABV0UWR8</accession>
<organism evidence="1 2">
    <name type="scientific">Ilyodon furcidens</name>
    <name type="common">goldbreast splitfin</name>
    <dbReference type="NCBI Taxonomy" id="33524"/>
    <lineage>
        <taxon>Eukaryota</taxon>
        <taxon>Metazoa</taxon>
        <taxon>Chordata</taxon>
        <taxon>Craniata</taxon>
        <taxon>Vertebrata</taxon>
        <taxon>Euteleostomi</taxon>
        <taxon>Actinopterygii</taxon>
        <taxon>Neopterygii</taxon>
        <taxon>Teleostei</taxon>
        <taxon>Neoteleostei</taxon>
        <taxon>Acanthomorphata</taxon>
        <taxon>Ovalentaria</taxon>
        <taxon>Atherinomorphae</taxon>
        <taxon>Cyprinodontiformes</taxon>
        <taxon>Goodeidae</taxon>
        <taxon>Ilyodon</taxon>
    </lineage>
</organism>
<name>A0ABV0UWR8_9TELE</name>
<protein>
    <submittedName>
        <fullName evidence="1">Uncharacterized protein</fullName>
    </submittedName>
</protein>
<keyword evidence="2" id="KW-1185">Reference proteome</keyword>
<reference evidence="1 2" key="1">
    <citation type="submission" date="2021-06" db="EMBL/GenBank/DDBJ databases">
        <authorList>
            <person name="Palmer J.M."/>
        </authorList>
    </citation>
    <scope>NUCLEOTIDE SEQUENCE [LARGE SCALE GENOMIC DNA]</scope>
    <source>
        <strain evidence="2">if_2019</strain>
        <tissue evidence="1">Muscle</tissue>
    </source>
</reference>
<evidence type="ECO:0000313" key="2">
    <source>
        <dbReference type="Proteomes" id="UP001482620"/>
    </source>
</evidence>